<keyword evidence="9 18" id="KW-0630">Potassium</keyword>
<evidence type="ECO:0000256" key="15">
    <source>
        <dbReference type="ARBA" id="ARBA00048238"/>
    </source>
</evidence>
<keyword evidence="23" id="KW-1185">Reference proteome</keyword>
<dbReference type="CDD" id="cd01171">
    <property type="entry name" value="YXKO-related"/>
    <property type="match status" value="1"/>
</dbReference>
<evidence type="ECO:0000256" key="3">
    <source>
        <dbReference type="ARBA" id="ARBA00006001"/>
    </source>
</evidence>
<dbReference type="NCBIfam" id="TIGR00197">
    <property type="entry name" value="yjeF_nterm"/>
    <property type="match status" value="1"/>
</dbReference>
<evidence type="ECO:0000256" key="7">
    <source>
        <dbReference type="ARBA" id="ARBA00022840"/>
    </source>
</evidence>
<dbReference type="GO" id="GO:0046872">
    <property type="term" value="F:metal ion binding"/>
    <property type="evidence" value="ECO:0007669"/>
    <property type="project" value="UniProtKB-UniRule"/>
</dbReference>
<evidence type="ECO:0000256" key="13">
    <source>
        <dbReference type="ARBA" id="ARBA00023268"/>
    </source>
</evidence>
<keyword evidence="12 17" id="KW-0456">Lyase</keyword>
<evidence type="ECO:0000256" key="2">
    <source>
        <dbReference type="ARBA" id="ARBA00000909"/>
    </source>
</evidence>
<dbReference type="GO" id="GO:0052855">
    <property type="term" value="F:ADP-dependent NAD(P)H-hydrate dehydratase activity"/>
    <property type="evidence" value="ECO:0007669"/>
    <property type="project" value="UniProtKB-UniRule"/>
</dbReference>
<keyword evidence="11 18" id="KW-0413">Isomerase</keyword>
<feature type="binding site" evidence="18">
    <location>
        <begin position="138"/>
        <end position="144"/>
    </location>
    <ligand>
        <name>(6S)-NADPHX</name>
        <dbReference type="ChEBI" id="CHEBI:64076"/>
    </ligand>
</feature>
<keyword evidence="13" id="KW-0511">Multifunctional enzyme</keyword>
<comment type="similarity">
    <text evidence="3 19">In the N-terminal section; belongs to the NnrE/AIBP family.</text>
</comment>
<keyword evidence="6 17" id="KW-0547">Nucleotide-binding</keyword>
<evidence type="ECO:0000256" key="9">
    <source>
        <dbReference type="ARBA" id="ARBA00022958"/>
    </source>
</evidence>
<dbReference type="PROSITE" id="PS51385">
    <property type="entry name" value="YJEF_N"/>
    <property type="match status" value="1"/>
</dbReference>
<dbReference type="GO" id="GO:0110051">
    <property type="term" value="P:metabolite repair"/>
    <property type="evidence" value="ECO:0007669"/>
    <property type="project" value="TreeGrafter"/>
</dbReference>
<comment type="catalytic activity">
    <reaction evidence="1 18 19">
        <text>(6R)-NADHX = (6S)-NADHX</text>
        <dbReference type="Rhea" id="RHEA:32215"/>
        <dbReference type="ChEBI" id="CHEBI:64074"/>
        <dbReference type="ChEBI" id="CHEBI:64075"/>
        <dbReference type="EC" id="5.1.99.6"/>
    </reaction>
</comment>
<dbReference type="SUPFAM" id="SSF64153">
    <property type="entry name" value="YjeF N-terminal domain-like"/>
    <property type="match status" value="1"/>
</dbReference>
<evidence type="ECO:0000256" key="8">
    <source>
        <dbReference type="ARBA" id="ARBA00022857"/>
    </source>
</evidence>
<comment type="similarity">
    <text evidence="18">Belongs to the NnrE/AIBP family.</text>
</comment>
<dbReference type="Proteomes" id="UP000244940">
    <property type="component" value="Unassembled WGS sequence"/>
</dbReference>
<feature type="binding site" evidence="18">
    <location>
        <begin position="67"/>
        <end position="71"/>
    </location>
    <ligand>
        <name>(6S)-NADPHX</name>
        <dbReference type="ChEBI" id="CHEBI:64076"/>
    </ligand>
</feature>
<feature type="binding site" evidence="18">
    <location>
        <position position="134"/>
    </location>
    <ligand>
        <name>K(+)</name>
        <dbReference type="ChEBI" id="CHEBI:29103"/>
    </ligand>
</feature>
<comment type="caution">
    <text evidence="22">The sequence shown here is derived from an EMBL/GenBank/DDBJ whole genome shotgun (WGS) entry which is preliminary data.</text>
</comment>
<dbReference type="HAMAP" id="MF_01965">
    <property type="entry name" value="NADHX_dehydratase"/>
    <property type="match status" value="1"/>
</dbReference>
<dbReference type="Gene3D" id="3.40.1190.20">
    <property type="match status" value="1"/>
</dbReference>
<dbReference type="AlphaFoldDB" id="A0A2U2CAZ3"/>
<comment type="function">
    <text evidence="17">Catalyzes the dehydration of the S-form of NAD(P)HX at the expense of ADP, which is converted to AMP. Together with NAD(P)HX epimerase, which catalyzes the epimerization of the S- and R-forms, the enzyme allows the repair of both epimers of NAD(P)HX, a damaged form of NAD(P)H that is a result of enzymatic or heat-dependent hydration.</text>
</comment>
<feature type="binding site" evidence="17">
    <location>
        <position position="464"/>
    </location>
    <ligand>
        <name>AMP</name>
        <dbReference type="ChEBI" id="CHEBI:456215"/>
    </ligand>
</feature>
<evidence type="ECO:0000256" key="16">
    <source>
        <dbReference type="ARBA" id="ARBA00049209"/>
    </source>
</evidence>
<comment type="function">
    <text evidence="18">Catalyzes the epimerization of the S- and R-forms of NAD(P)HX, a damaged form of NAD(P)H that is a result of enzymatic or heat-dependent hydration. This is a prerequisite for the S-specific NAD(P)H-hydrate dehydratase to allow the repair of both epimers of NAD(P)HX.</text>
</comment>
<comment type="catalytic activity">
    <reaction evidence="2 18 19">
        <text>(6R)-NADPHX = (6S)-NADPHX</text>
        <dbReference type="Rhea" id="RHEA:32227"/>
        <dbReference type="ChEBI" id="CHEBI:64076"/>
        <dbReference type="ChEBI" id="CHEBI:64077"/>
        <dbReference type="EC" id="5.1.99.6"/>
    </reaction>
</comment>
<evidence type="ECO:0000256" key="4">
    <source>
        <dbReference type="ARBA" id="ARBA00009524"/>
    </source>
</evidence>
<feature type="binding site" evidence="18">
    <location>
        <position position="172"/>
    </location>
    <ligand>
        <name>(6S)-NADPHX</name>
        <dbReference type="ChEBI" id="CHEBI:64076"/>
    </ligand>
</feature>
<dbReference type="InterPro" id="IPR000631">
    <property type="entry name" value="CARKD"/>
</dbReference>
<evidence type="ECO:0000259" key="20">
    <source>
        <dbReference type="PROSITE" id="PS51383"/>
    </source>
</evidence>
<evidence type="ECO:0000256" key="1">
    <source>
        <dbReference type="ARBA" id="ARBA00000013"/>
    </source>
</evidence>
<dbReference type="EC" id="4.2.1.136" evidence="19"/>
<evidence type="ECO:0000256" key="10">
    <source>
        <dbReference type="ARBA" id="ARBA00023027"/>
    </source>
</evidence>
<protein>
    <recommendedName>
        <fullName evidence="19">Bifunctional NAD(P)H-hydrate repair enzyme</fullName>
    </recommendedName>
    <alternativeName>
        <fullName evidence="19">Nicotinamide nucleotide repair protein</fullName>
    </alternativeName>
    <domain>
        <recommendedName>
            <fullName evidence="19">ADP-dependent (S)-NAD(P)H-hydrate dehydratase</fullName>
            <ecNumber evidence="19">4.2.1.136</ecNumber>
        </recommendedName>
        <alternativeName>
            <fullName evidence="19">ADP-dependent NAD(P)HX dehydratase</fullName>
        </alternativeName>
    </domain>
    <domain>
        <recommendedName>
            <fullName evidence="19">NAD(P)H-hydrate epimerase</fullName>
            <ecNumber evidence="19">5.1.99.6</ecNumber>
        </recommendedName>
    </domain>
</protein>
<keyword evidence="8 17" id="KW-0521">NADP</keyword>
<feature type="binding site" evidence="18">
    <location>
        <position position="175"/>
    </location>
    <ligand>
        <name>K(+)</name>
        <dbReference type="ChEBI" id="CHEBI:29103"/>
    </ligand>
</feature>
<reference evidence="22 23" key="1">
    <citation type="submission" date="2018-05" db="EMBL/GenBank/DDBJ databases">
        <title>Pararhodobacter marina sp. nov., isolated from deep-sea water of the Indian Ocean.</title>
        <authorList>
            <person name="Lai Q.Sr."/>
            <person name="Liu X."/>
            <person name="Shao Z."/>
        </authorList>
    </citation>
    <scope>NUCLEOTIDE SEQUENCE [LARGE SCALE GENOMIC DNA]</scope>
    <source>
        <strain evidence="22 23">CIC4N-9</strain>
    </source>
</reference>
<feature type="binding site" evidence="17">
    <location>
        <position position="266"/>
    </location>
    <ligand>
        <name>(6S)-NADPHX</name>
        <dbReference type="ChEBI" id="CHEBI:64076"/>
    </ligand>
</feature>
<feature type="binding site" evidence="17">
    <location>
        <position position="329"/>
    </location>
    <ligand>
        <name>(6S)-NADPHX</name>
        <dbReference type="ChEBI" id="CHEBI:64076"/>
    </ligand>
</feature>
<dbReference type="PIRSF" id="PIRSF017184">
    <property type="entry name" value="Nnr"/>
    <property type="match status" value="1"/>
</dbReference>
<comment type="function">
    <text evidence="14 19">Bifunctional enzyme that catalyzes the epimerization of the S- and R-forms of NAD(P)HX and the dehydration of the S-form of NAD(P)HX at the expense of ADP, which is converted to AMP. This allows the repair of both epimers of NAD(P)HX, a damaged form of NAD(P)H that is a result of enzymatic or heat-dependent hydration.</text>
</comment>
<dbReference type="HAMAP" id="MF_01966">
    <property type="entry name" value="NADHX_epimerase"/>
    <property type="match status" value="1"/>
</dbReference>
<keyword evidence="10 17" id="KW-0520">NAD</keyword>
<dbReference type="PROSITE" id="PS01050">
    <property type="entry name" value="YJEF_C_2"/>
    <property type="match status" value="1"/>
</dbReference>
<dbReference type="Pfam" id="PF03853">
    <property type="entry name" value="YjeF_N"/>
    <property type="match status" value="1"/>
</dbReference>
<dbReference type="InterPro" id="IPR004443">
    <property type="entry name" value="YjeF_N_dom"/>
</dbReference>
<dbReference type="RefSeq" id="WP_109533060.1">
    <property type="nucleotide sequence ID" value="NZ_QEYD01000005.1"/>
</dbReference>
<evidence type="ECO:0000256" key="19">
    <source>
        <dbReference type="PIRNR" id="PIRNR017184"/>
    </source>
</evidence>
<comment type="similarity">
    <text evidence="4 19">In the C-terminal section; belongs to the NnrD/CARKD family.</text>
</comment>
<evidence type="ECO:0000256" key="11">
    <source>
        <dbReference type="ARBA" id="ARBA00023235"/>
    </source>
</evidence>
<sequence length="521" mass="53331">MSDLLTSAQMRATERTAIESGGVTGAMLMERAGAAVVDRLVTRFPALEETRSSGRAPAALILCGPGNNGGDGYVIARLLRARGWAVRVCALGDPGALPADAARNAGLWLESGSVFPLSDAARQLVADPPDLSVDALFGTGLTRPLPPAVRAALQAVEDAHAAHPGLVRVAVDIPSGLCADSGRVLGAACHCDLTVTFHTAKPGHYLQDGATYCSALEIVDIGLDAAPAPDSARLVLSPRDVAKRAGHKYDHGHAVILSGPMGRTGAARLAARAALRIGAGLVTLAAPGSAMMECAAQLTAIMLRRCDDAGALAEILSDERLNAVCLGPGMGAGEETVARVSAALRMAERGARGVVLDADALSAFQADPDALFALTANASRTILTPHFGEFQRLFPDLARHLSGTPETGPAYSRLDAARAAAKRAGCVVLLKGADTVIAAPDGTARIHAALYDRAAPWLATAGAGDVLSGLIAGLLARGFAPLDAACMAAWLHVEAARHFGPGLIAEDLPDALPPVLRALGV</sequence>
<comment type="caution">
    <text evidence="18">Lacks conserved residue(s) required for the propagation of feature annotation.</text>
</comment>
<dbReference type="InterPro" id="IPR017953">
    <property type="entry name" value="Carbohydrate_kinase_pred_CS"/>
</dbReference>
<evidence type="ECO:0000256" key="17">
    <source>
        <dbReference type="HAMAP-Rule" id="MF_01965"/>
    </source>
</evidence>
<dbReference type="GeneID" id="94365092"/>
<feature type="binding site" evidence="17">
    <location>
        <begin position="431"/>
        <end position="435"/>
    </location>
    <ligand>
        <name>AMP</name>
        <dbReference type="ChEBI" id="CHEBI:456215"/>
    </ligand>
</feature>
<feature type="domain" description="YjeF N-terminal" evidence="21">
    <location>
        <begin position="10"/>
        <end position="229"/>
    </location>
</feature>
<comment type="cofactor">
    <cofactor evidence="18 19">
        <name>K(+)</name>
        <dbReference type="ChEBI" id="CHEBI:29103"/>
    </cofactor>
    <text evidence="18 19">Binds 1 potassium ion per subunit.</text>
</comment>
<dbReference type="InterPro" id="IPR029056">
    <property type="entry name" value="Ribokinase-like"/>
</dbReference>
<evidence type="ECO:0000256" key="18">
    <source>
        <dbReference type="HAMAP-Rule" id="MF_01966"/>
    </source>
</evidence>
<evidence type="ECO:0000313" key="22">
    <source>
        <dbReference type="EMBL" id="PWE29011.1"/>
    </source>
</evidence>
<dbReference type="GO" id="GO:0046496">
    <property type="term" value="P:nicotinamide nucleotide metabolic process"/>
    <property type="evidence" value="ECO:0007669"/>
    <property type="project" value="UniProtKB-UniRule"/>
</dbReference>
<evidence type="ECO:0000256" key="6">
    <source>
        <dbReference type="ARBA" id="ARBA00022741"/>
    </source>
</evidence>
<dbReference type="PANTHER" id="PTHR12592">
    <property type="entry name" value="ATP-DEPENDENT (S)-NAD(P)H-HYDRATE DEHYDRATASE FAMILY MEMBER"/>
    <property type="match status" value="1"/>
</dbReference>
<keyword evidence="7 17" id="KW-0067">ATP-binding</keyword>
<organism evidence="22 23">
    <name type="scientific">Pararhodobacter marinus</name>
    <dbReference type="NCBI Taxonomy" id="2184063"/>
    <lineage>
        <taxon>Bacteria</taxon>
        <taxon>Pseudomonadati</taxon>
        <taxon>Pseudomonadota</taxon>
        <taxon>Alphaproteobacteria</taxon>
        <taxon>Rhodobacterales</taxon>
        <taxon>Paracoccaceae</taxon>
        <taxon>Pararhodobacter</taxon>
    </lineage>
</organism>
<dbReference type="OrthoDB" id="9806925at2"/>
<dbReference type="Gene3D" id="3.40.50.10260">
    <property type="entry name" value="YjeF N-terminal domain"/>
    <property type="match status" value="1"/>
</dbReference>
<feature type="binding site" evidence="18">
    <location>
        <position position="68"/>
    </location>
    <ligand>
        <name>K(+)</name>
        <dbReference type="ChEBI" id="CHEBI:29103"/>
    </ligand>
</feature>
<comment type="subunit">
    <text evidence="17">Homotetramer.</text>
</comment>
<evidence type="ECO:0000256" key="5">
    <source>
        <dbReference type="ARBA" id="ARBA00022723"/>
    </source>
</evidence>
<feature type="binding site" evidence="17">
    <location>
        <position position="386"/>
    </location>
    <ligand>
        <name>(6S)-NADPHX</name>
        <dbReference type="ChEBI" id="CHEBI:64076"/>
    </ligand>
</feature>
<feature type="binding site" evidence="17">
    <location>
        <position position="465"/>
    </location>
    <ligand>
        <name>(6S)-NADPHX</name>
        <dbReference type="ChEBI" id="CHEBI:64076"/>
    </ligand>
</feature>
<dbReference type="InterPro" id="IPR036652">
    <property type="entry name" value="YjeF_N_dom_sf"/>
</dbReference>
<evidence type="ECO:0000256" key="14">
    <source>
        <dbReference type="ARBA" id="ARBA00025153"/>
    </source>
</evidence>
<dbReference type="InterPro" id="IPR030677">
    <property type="entry name" value="Nnr"/>
</dbReference>
<comment type="catalytic activity">
    <reaction evidence="15 17 19">
        <text>(6S)-NADHX + ADP = AMP + phosphate + NADH + H(+)</text>
        <dbReference type="Rhea" id="RHEA:32223"/>
        <dbReference type="ChEBI" id="CHEBI:15378"/>
        <dbReference type="ChEBI" id="CHEBI:43474"/>
        <dbReference type="ChEBI" id="CHEBI:57945"/>
        <dbReference type="ChEBI" id="CHEBI:64074"/>
        <dbReference type="ChEBI" id="CHEBI:456215"/>
        <dbReference type="ChEBI" id="CHEBI:456216"/>
        <dbReference type="EC" id="4.2.1.136"/>
    </reaction>
</comment>
<gene>
    <name evidence="18" type="primary">nnrE</name>
    <name evidence="17" type="synonym">nnrD</name>
    <name evidence="22" type="ORF">C4N9_09340</name>
</gene>
<comment type="cofactor">
    <cofactor evidence="17">
        <name>Mg(2+)</name>
        <dbReference type="ChEBI" id="CHEBI:18420"/>
    </cofactor>
</comment>
<dbReference type="PROSITE" id="PS51383">
    <property type="entry name" value="YJEF_C_3"/>
    <property type="match status" value="1"/>
</dbReference>
<dbReference type="EMBL" id="QEYD01000005">
    <property type="protein sequence ID" value="PWE29011.1"/>
    <property type="molecule type" value="Genomic_DNA"/>
</dbReference>
<dbReference type="GO" id="GO:0052856">
    <property type="term" value="F:NAD(P)HX epimerase activity"/>
    <property type="evidence" value="ECO:0007669"/>
    <property type="project" value="UniProtKB-UniRule"/>
</dbReference>
<comment type="catalytic activity">
    <reaction evidence="16 17 19">
        <text>(6S)-NADPHX + ADP = AMP + phosphate + NADPH + H(+)</text>
        <dbReference type="Rhea" id="RHEA:32235"/>
        <dbReference type="ChEBI" id="CHEBI:15378"/>
        <dbReference type="ChEBI" id="CHEBI:43474"/>
        <dbReference type="ChEBI" id="CHEBI:57783"/>
        <dbReference type="ChEBI" id="CHEBI:64076"/>
        <dbReference type="ChEBI" id="CHEBI:456215"/>
        <dbReference type="ChEBI" id="CHEBI:456216"/>
        <dbReference type="EC" id="4.2.1.136"/>
    </reaction>
</comment>
<name>A0A2U2CAZ3_9RHOB</name>
<feature type="domain" description="YjeF C-terminal" evidence="20">
    <location>
        <begin position="231"/>
        <end position="519"/>
    </location>
</feature>
<dbReference type="SUPFAM" id="SSF53613">
    <property type="entry name" value="Ribokinase-like"/>
    <property type="match status" value="1"/>
</dbReference>
<dbReference type="PANTHER" id="PTHR12592:SF0">
    <property type="entry name" value="ATP-DEPENDENT (S)-NAD(P)H-HYDRATE DEHYDRATASE"/>
    <property type="match status" value="1"/>
</dbReference>
<dbReference type="NCBIfam" id="TIGR00196">
    <property type="entry name" value="yjeF_cterm"/>
    <property type="match status" value="1"/>
</dbReference>
<proteinExistence type="inferred from homology"/>
<dbReference type="GO" id="GO:0005524">
    <property type="term" value="F:ATP binding"/>
    <property type="evidence" value="ECO:0007669"/>
    <property type="project" value="UniProtKB-UniRule"/>
</dbReference>
<accession>A0A2U2CAZ3</accession>
<evidence type="ECO:0000313" key="23">
    <source>
        <dbReference type="Proteomes" id="UP000244940"/>
    </source>
</evidence>
<comment type="similarity">
    <text evidence="17">Belongs to the NnrD/CARKD family.</text>
</comment>
<keyword evidence="5 18" id="KW-0479">Metal-binding</keyword>
<evidence type="ECO:0000256" key="12">
    <source>
        <dbReference type="ARBA" id="ARBA00023239"/>
    </source>
</evidence>
<dbReference type="Pfam" id="PF01256">
    <property type="entry name" value="Carb_kinase"/>
    <property type="match status" value="1"/>
</dbReference>
<evidence type="ECO:0000259" key="21">
    <source>
        <dbReference type="PROSITE" id="PS51385"/>
    </source>
</evidence>
<dbReference type="EC" id="5.1.99.6" evidence="19"/>